<proteinExistence type="predicted"/>
<dbReference type="RefSeq" id="WP_165107549.1">
    <property type="nucleotide sequence ID" value="NZ_JAAKYA010000053.1"/>
</dbReference>
<keyword evidence="2" id="KW-1185">Reference proteome</keyword>
<dbReference type="Proteomes" id="UP000477311">
    <property type="component" value="Unassembled WGS sequence"/>
</dbReference>
<accession>A0A6M1RQ10</accession>
<dbReference type="EMBL" id="JAAKYA010000053">
    <property type="protein sequence ID" value="NGO39497.1"/>
    <property type="molecule type" value="Genomic_DNA"/>
</dbReference>
<reference evidence="1 2" key="1">
    <citation type="submission" date="2020-02" db="EMBL/GenBank/DDBJ databases">
        <title>Draft genome sequence of Limisphaera ngatamarikiensis NGM72.4T, a thermophilic Verrucomicrobia grouped in subdivision 3.</title>
        <authorList>
            <person name="Carere C.R."/>
            <person name="Steen J."/>
            <person name="Hugenholtz P."/>
            <person name="Stott M.B."/>
        </authorList>
    </citation>
    <scope>NUCLEOTIDE SEQUENCE [LARGE SCALE GENOMIC DNA]</scope>
    <source>
        <strain evidence="1 2">NGM72.4</strain>
    </source>
</reference>
<comment type="caution">
    <text evidence="1">The sequence shown here is derived from an EMBL/GenBank/DDBJ whole genome shotgun (WGS) entry which is preliminary data.</text>
</comment>
<evidence type="ECO:0000313" key="1">
    <source>
        <dbReference type="EMBL" id="NGO39497.1"/>
    </source>
</evidence>
<organism evidence="1 2">
    <name type="scientific">Limisphaera ngatamarikiensis</name>
    <dbReference type="NCBI Taxonomy" id="1324935"/>
    <lineage>
        <taxon>Bacteria</taxon>
        <taxon>Pseudomonadati</taxon>
        <taxon>Verrucomicrobiota</taxon>
        <taxon>Verrucomicrobiia</taxon>
        <taxon>Limisphaerales</taxon>
        <taxon>Limisphaeraceae</taxon>
        <taxon>Limisphaera</taxon>
    </lineage>
</organism>
<protein>
    <submittedName>
        <fullName evidence="1">Uncharacterized protein</fullName>
    </submittedName>
</protein>
<gene>
    <name evidence="1" type="ORF">G4L39_08825</name>
</gene>
<sequence length="188" mass="21514">MKPDASSVQPSETWQITILYDRPEARQCAARACDNLVRRFWSRIGFDTTWWALEELEGPENPEAARRLRETDILVLAMTDTQGLHPGLLQWLEQTLREREGREGALIVLCTRQPAPLHRIDPELNAKLHCLARCVGLDYLNEPPDCLPGRLPHSLDHYAHRAEQNTDVIRRILDSPHPPPPPPPAWHP</sequence>
<evidence type="ECO:0000313" key="2">
    <source>
        <dbReference type="Proteomes" id="UP000477311"/>
    </source>
</evidence>
<dbReference type="AlphaFoldDB" id="A0A6M1RQ10"/>
<name>A0A6M1RQ10_9BACT</name>